<dbReference type="InterPro" id="IPR004358">
    <property type="entry name" value="Sig_transdc_His_kin-like_C"/>
</dbReference>
<dbReference type="InterPro" id="IPR013656">
    <property type="entry name" value="PAS_4"/>
</dbReference>
<evidence type="ECO:0000259" key="4">
    <source>
        <dbReference type="PROSITE" id="PS50109"/>
    </source>
</evidence>
<dbReference type="InterPro" id="IPR003594">
    <property type="entry name" value="HATPase_dom"/>
</dbReference>
<evidence type="ECO:0000256" key="2">
    <source>
        <dbReference type="ARBA" id="ARBA00012438"/>
    </source>
</evidence>
<organism evidence="6 7">
    <name type="scientific">Silvanigrella aquatica</name>
    <dbReference type="NCBI Taxonomy" id="1915309"/>
    <lineage>
        <taxon>Bacteria</taxon>
        <taxon>Pseudomonadati</taxon>
        <taxon>Bdellovibrionota</taxon>
        <taxon>Oligoflexia</taxon>
        <taxon>Silvanigrellales</taxon>
        <taxon>Silvanigrellaceae</taxon>
        <taxon>Silvanigrella</taxon>
    </lineage>
</organism>
<protein>
    <recommendedName>
        <fullName evidence="2">histidine kinase</fullName>
        <ecNumber evidence="2">2.7.13.3</ecNumber>
    </recommendedName>
</protein>
<dbReference type="EC" id="2.7.13.3" evidence="2"/>
<dbReference type="Proteomes" id="UP000184731">
    <property type="component" value="Chromosome"/>
</dbReference>
<dbReference type="InterPro" id="IPR005467">
    <property type="entry name" value="His_kinase_dom"/>
</dbReference>
<feature type="domain" description="PAC" evidence="5">
    <location>
        <begin position="86"/>
        <end position="138"/>
    </location>
</feature>
<keyword evidence="3" id="KW-0597">Phosphoprotein</keyword>
<dbReference type="KEGG" id="saqi:AXG55_06935"/>
<evidence type="ECO:0000256" key="3">
    <source>
        <dbReference type="ARBA" id="ARBA00022553"/>
    </source>
</evidence>
<dbReference type="SMART" id="SM00387">
    <property type="entry name" value="HATPase_c"/>
    <property type="match status" value="1"/>
</dbReference>
<dbReference type="CDD" id="cd18773">
    <property type="entry name" value="PDC1_HK_sensor"/>
    <property type="match status" value="1"/>
</dbReference>
<dbReference type="InterPro" id="IPR036890">
    <property type="entry name" value="HATPase_C_sf"/>
</dbReference>
<dbReference type="OrthoDB" id="9797243at2"/>
<dbReference type="GO" id="GO:0000155">
    <property type="term" value="F:phosphorelay sensor kinase activity"/>
    <property type="evidence" value="ECO:0007669"/>
    <property type="project" value="TreeGrafter"/>
</dbReference>
<proteinExistence type="predicted"/>
<evidence type="ECO:0000259" key="5">
    <source>
        <dbReference type="PROSITE" id="PS50113"/>
    </source>
</evidence>
<dbReference type="InterPro" id="IPR035965">
    <property type="entry name" value="PAS-like_dom_sf"/>
</dbReference>
<dbReference type="SUPFAM" id="SSF55785">
    <property type="entry name" value="PYP-like sensor domain (PAS domain)"/>
    <property type="match status" value="1"/>
</dbReference>
<dbReference type="RefSeq" id="WP_148697395.1">
    <property type="nucleotide sequence ID" value="NZ_CP017834.1"/>
</dbReference>
<name>A0A1L4D0C6_9BACT</name>
<dbReference type="Pfam" id="PF08448">
    <property type="entry name" value="PAS_4"/>
    <property type="match status" value="1"/>
</dbReference>
<dbReference type="STRING" id="1915309.AXG55_06935"/>
<dbReference type="InterPro" id="IPR000700">
    <property type="entry name" value="PAS-assoc_C"/>
</dbReference>
<dbReference type="Gene3D" id="3.30.450.20">
    <property type="entry name" value="PAS domain"/>
    <property type="match status" value="1"/>
</dbReference>
<evidence type="ECO:0000256" key="1">
    <source>
        <dbReference type="ARBA" id="ARBA00000085"/>
    </source>
</evidence>
<dbReference type="PROSITE" id="PS50109">
    <property type="entry name" value="HIS_KIN"/>
    <property type="match status" value="1"/>
</dbReference>
<accession>A0A1L4D0C6</accession>
<reference evidence="6 7" key="1">
    <citation type="submission" date="2016-10" db="EMBL/GenBank/DDBJ databases">
        <title>Silvanigrella aquatica sp. nov., isolated from a freshwater lake located in the Black Forest, Germany, description of Silvanigrellaceae fam. nov., Silvanigrellales ord. nov., reclassification of the order Bdellovibrionales in the class Oligoflexia, reclassification of the families Bacteriovoracaceae and Halobacteriovoraceae in the new order Bacteriovoracales ord. nov., and reclassification of the family Pseudobacteriovoracaceae in the order Oligoflexiales.</title>
        <authorList>
            <person name="Hahn M.W."/>
            <person name="Schmidt J."/>
            <person name="Koll U."/>
            <person name="Rohde M."/>
            <person name="Verbag S."/>
            <person name="Pitt A."/>
            <person name="Nakai R."/>
            <person name="Naganuma T."/>
            <person name="Lang E."/>
        </authorList>
    </citation>
    <scope>NUCLEOTIDE SEQUENCE [LARGE SCALE GENOMIC DNA]</scope>
    <source>
        <strain evidence="6 7">MWH-Nonnen-W8red</strain>
    </source>
</reference>
<dbReference type="Pfam" id="PF02518">
    <property type="entry name" value="HATPase_c"/>
    <property type="match status" value="1"/>
</dbReference>
<dbReference type="PANTHER" id="PTHR43547">
    <property type="entry name" value="TWO-COMPONENT HISTIDINE KINASE"/>
    <property type="match status" value="1"/>
</dbReference>
<feature type="domain" description="Histidine kinase" evidence="4">
    <location>
        <begin position="158"/>
        <end position="371"/>
    </location>
</feature>
<dbReference type="EMBL" id="CP017834">
    <property type="protein sequence ID" value="APJ03655.1"/>
    <property type="molecule type" value="Genomic_DNA"/>
</dbReference>
<dbReference type="SUPFAM" id="SSF55874">
    <property type="entry name" value="ATPase domain of HSP90 chaperone/DNA topoisomerase II/histidine kinase"/>
    <property type="match status" value="1"/>
</dbReference>
<dbReference type="PANTHER" id="PTHR43547:SF2">
    <property type="entry name" value="HYBRID SIGNAL TRANSDUCTION HISTIDINE KINASE C"/>
    <property type="match status" value="1"/>
</dbReference>
<evidence type="ECO:0000313" key="6">
    <source>
        <dbReference type="EMBL" id="APJ03655.1"/>
    </source>
</evidence>
<dbReference type="Gene3D" id="3.30.565.10">
    <property type="entry name" value="Histidine kinase-like ATPase, C-terminal domain"/>
    <property type="match status" value="1"/>
</dbReference>
<dbReference type="AlphaFoldDB" id="A0A1L4D0C6"/>
<dbReference type="PROSITE" id="PS50113">
    <property type="entry name" value="PAC"/>
    <property type="match status" value="1"/>
</dbReference>
<comment type="catalytic activity">
    <reaction evidence="1">
        <text>ATP + protein L-histidine = ADP + protein N-phospho-L-histidine.</text>
        <dbReference type="EC" id="2.7.13.3"/>
    </reaction>
</comment>
<evidence type="ECO:0000313" key="7">
    <source>
        <dbReference type="Proteomes" id="UP000184731"/>
    </source>
</evidence>
<dbReference type="PRINTS" id="PR00344">
    <property type="entry name" value="BCTRLSENSOR"/>
</dbReference>
<gene>
    <name evidence="6" type="ORF">AXG55_06935</name>
</gene>
<keyword evidence="7" id="KW-1185">Reference proteome</keyword>
<sequence>MQSNKPSAELIDLSIILKRVPGYVYWKNINSIYLGCNENLARIGGFKSSDDIVGKTDYDFSWGLAEADKFVEDDHYVIRTGKVHFSEYTLPILNENGAFMTVFTEKSPLYDNNGNIIGILAIAVDISDRKEADRLKFEKELDQLKYANAIEFQKIVAQGVHDIRSPVDALLMTIKTCTEIPEATRLVIREASNRVQDIAEHLLNKFKKIAFKTLIIDEQTEPIFVSVALNQVLSEKRYRYQNLPITFKCNFNANSLFSVVVIDQNRFKRMISNLINNAVESIEKKKGTVTLHLTSHNGLITIKIQDTGIGMSQNFVKSIMSNGVITRGKQKGRGIGLFQVKDTMSYYKGQLLVNSRVGGGTQIILTLPETETPSWLAKEISFNEKDIIIILDDDPTIHNAWKIKFQNCIKNIQLKHFNSGENALDFIESLTIKEKKNIYLLIDYELLNQKYNGLDLVKLTKINRSILVTNFISNEIINHVQALEIKILPKSLASEVILKITN</sequence>